<feature type="signal peptide" evidence="1">
    <location>
        <begin position="1"/>
        <end position="21"/>
    </location>
</feature>
<dbReference type="CDD" id="cd00087">
    <property type="entry name" value="FReD"/>
    <property type="match status" value="1"/>
</dbReference>
<dbReference type="InterPro" id="IPR002181">
    <property type="entry name" value="Fibrinogen_a/b/g_C_dom"/>
</dbReference>
<protein>
    <recommendedName>
        <fullName evidence="2">Fibrinogen C-terminal domain-containing protein</fullName>
    </recommendedName>
</protein>
<evidence type="ECO:0000313" key="3">
    <source>
        <dbReference type="EMBL" id="KAK3776521.1"/>
    </source>
</evidence>
<proteinExistence type="predicted"/>
<comment type="caution">
    <text evidence="3">The sequence shown here is derived from an EMBL/GenBank/DDBJ whole genome shotgun (WGS) entry which is preliminary data.</text>
</comment>
<reference evidence="3" key="1">
    <citation type="journal article" date="2023" name="G3 (Bethesda)">
        <title>A reference genome for the long-term kleptoplast-retaining sea slug Elysia crispata morphotype clarki.</title>
        <authorList>
            <person name="Eastman K.E."/>
            <person name="Pendleton A.L."/>
            <person name="Shaikh M.A."/>
            <person name="Suttiyut T."/>
            <person name="Ogas R."/>
            <person name="Tomko P."/>
            <person name="Gavelis G."/>
            <person name="Widhalm J.R."/>
            <person name="Wisecaver J.H."/>
        </authorList>
    </citation>
    <scope>NUCLEOTIDE SEQUENCE</scope>
    <source>
        <strain evidence="3">ECLA1</strain>
    </source>
</reference>
<dbReference type="PANTHER" id="PTHR19143">
    <property type="entry name" value="FIBRINOGEN/TENASCIN/ANGIOPOEITIN"/>
    <property type="match status" value="1"/>
</dbReference>
<keyword evidence="1" id="KW-0732">Signal</keyword>
<feature type="chain" id="PRO_5042202719" description="Fibrinogen C-terminal domain-containing protein" evidence="1">
    <location>
        <begin position="22"/>
        <end position="277"/>
    </location>
</feature>
<sequence>MAFGWLTVGFVTLIIFNPVVGQNDTNDDLTDSSRPSKHTDCHMNSSKYLGGTLHSMWHSTLNRSILCDVRIDGGGWIVIQRRTSRDIDFKRNWTDYRDGFGSYLSSFWLGNEDIYQLTTPDFYELRIDLKVETEFGDMLVYAHYTSFRIGSESENYTLNLGVYSGTVGEYPECGMAYSNGQQFTTIDRDNDASDLDNCAQFQSGGGWWYKKCTCVNLNGHFNVLFWISRNWYHTIPVVRSKMMIRKTIETLFHHPQRAANLADVKATYLHQLRQLLQ</sequence>
<dbReference type="InterPro" id="IPR050373">
    <property type="entry name" value="Fibrinogen_C-term_domain"/>
</dbReference>
<evidence type="ECO:0000313" key="4">
    <source>
        <dbReference type="Proteomes" id="UP001283361"/>
    </source>
</evidence>
<dbReference type="AlphaFoldDB" id="A0AAE1DMS9"/>
<keyword evidence="4" id="KW-1185">Reference proteome</keyword>
<accession>A0AAE1DMS9</accession>
<dbReference type="GO" id="GO:0005615">
    <property type="term" value="C:extracellular space"/>
    <property type="evidence" value="ECO:0007669"/>
    <property type="project" value="TreeGrafter"/>
</dbReference>
<dbReference type="SUPFAM" id="SSF56496">
    <property type="entry name" value="Fibrinogen C-terminal domain-like"/>
    <property type="match status" value="1"/>
</dbReference>
<dbReference type="PANTHER" id="PTHR19143:SF394">
    <property type="entry name" value="ANGIOPOIETIN-RELATED PROTEIN 3-LIKE"/>
    <property type="match status" value="1"/>
</dbReference>
<organism evidence="3 4">
    <name type="scientific">Elysia crispata</name>
    <name type="common">lettuce slug</name>
    <dbReference type="NCBI Taxonomy" id="231223"/>
    <lineage>
        <taxon>Eukaryota</taxon>
        <taxon>Metazoa</taxon>
        <taxon>Spiralia</taxon>
        <taxon>Lophotrochozoa</taxon>
        <taxon>Mollusca</taxon>
        <taxon>Gastropoda</taxon>
        <taxon>Heterobranchia</taxon>
        <taxon>Euthyneura</taxon>
        <taxon>Panpulmonata</taxon>
        <taxon>Sacoglossa</taxon>
        <taxon>Placobranchoidea</taxon>
        <taxon>Plakobranchidae</taxon>
        <taxon>Elysia</taxon>
    </lineage>
</organism>
<evidence type="ECO:0000259" key="2">
    <source>
        <dbReference type="PROSITE" id="PS51406"/>
    </source>
</evidence>
<dbReference type="EMBL" id="JAWDGP010003204">
    <property type="protein sequence ID" value="KAK3776521.1"/>
    <property type="molecule type" value="Genomic_DNA"/>
</dbReference>
<dbReference type="PROSITE" id="PS51406">
    <property type="entry name" value="FIBRINOGEN_C_2"/>
    <property type="match status" value="1"/>
</dbReference>
<feature type="domain" description="Fibrinogen C-terminal" evidence="2">
    <location>
        <begin position="32"/>
        <end position="248"/>
    </location>
</feature>
<dbReference type="InterPro" id="IPR036056">
    <property type="entry name" value="Fibrinogen-like_C"/>
</dbReference>
<name>A0AAE1DMS9_9GAST</name>
<dbReference type="InterPro" id="IPR014716">
    <property type="entry name" value="Fibrinogen_a/b/g_C_1"/>
</dbReference>
<dbReference type="Gene3D" id="3.90.215.10">
    <property type="entry name" value="Gamma Fibrinogen, chain A, domain 1"/>
    <property type="match status" value="1"/>
</dbReference>
<gene>
    <name evidence="3" type="ORF">RRG08_060236</name>
</gene>
<dbReference type="SMART" id="SM00186">
    <property type="entry name" value="FBG"/>
    <property type="match status" value="1"/>
</dbReference>
<evidence type="ECO:0000256" key="1">
    <source>
        <dbReference type="SAM" id="SignalP"/>
    </source>
</evidence>
<dbReference type="Proteomes" id="UP001283361">
    <property type="component" value="Unassembled WGS sequence"/>
</dbReference>
<dbReference type="Pfam" id="PF00147">
    <property type="entry name" value="Fibrinogen_C"/>
    <property type="match status" value="1"/>
</dbReference>